<name>A0AA86W129_9FABA</name>
<dbReference type="AlphaFoldDB" id="A0AA86W129"/>
<evidence type="ECO:0000313" key="1">
    <source>
        <dbReference type="EMBL" id="CAJ1976422.1"/>
    </source>
</evidence>
<dbReference type="EMBL" id="OY731407">
    <property type="protein sequence ID" value="CAJ1976422.1"/>
    <property type="molecule type" value="Genomic_DNA"/>
</dbReference>
<proteinExistence type="predicted"/>
<protein>
    <submittedName>
        <fullName evidence="1">Uncharacterized protein</fullName>
    </submittedName>
</protein>
<organism evidence="1 2">
    <name type="scientific">Sphenostylis stenocarpa</name>
    <dbReference type="NCBI Taxonomy" id="92480"/>
    <lineage>
        <taxon>Eukaryota</taxon>
        <taxon>Viridiplantae</taxon>
        <taxon>Streptophyta</taxon>
        <taxon>Embryophyta</taxon>
        <taxon>Tracheophyta</taxon>
        <taxon>Spermatophyta</taxon>
        <taxon>Magnoliopsida</taxon>
        <taxon>eudicotyledons</taxon>
        <taxon>Gunneridae</taxon>
        <taxon>Pentapetalae</taxon>
        <taxon>rosids</taxon>
        <taxon>fabids</taxon>
        <taxon>Fabales</taxon>
        <taxon>Fabaceae</taxon>
        <taxon>Papilionoideae</taxon>
        <taxon>50 kb inversion clade</taxon>
        <taxon>NPAAA clade</taxon>
        <taxon>indigoferoid/millettioid clade</taxon>
        <taxon>Phaseoleae</taxon>
        <taxon>Sphenostylis</taxon>
    </lineage>
</organism>
<dbReference type="Proteomes" id="UP001189624">
    <property type="component" value="Chromosome 10"/>
</dbReference>
<sequence>MKLEVGSNSAGHMMEMNECTSLQNHKEENRDIVRFTVLTKMKGDSESEREASVNNKDNVTQFVLNFFGLKRSGKKIEVVSHHGKSIAVRHRLYV</sequence>
<reference evidence="1" key="1">
    <citation type="submission" date="2023-10" db="EMBL/GenBank/DDBJ databases">
        <authorList>
            <person name="Domelevo Entfellner J.-B."/>
        </authorList>
    </citation>
    <scope>NUCLEOTIDE SEQUENCE</scope>
</reference>
<gene>
    <name evidence="1" type="ORF">AYBTSS11_LOCUS28560</name>
</gene>
<accession>A0AA86W129</accession>
<evidence type="ECO:0000313" key="2">
    <source>
        <dbReference type="Proteomes" id="UP001189624"/>
    </source>
</evidence>
<keyword evidence="2" id="KW-1185">Reference proteome</keyword>
<dbReference type="Gramene" id="rna-AYBTSS11_LOCUS28560">
    <property type="protein sequence ID" value="CAJ1976422.1"/>
    <property type="gene ID" value="gene-AYBTSS11_LOCUS28560"/>
</dbReference>